<keyword evidence="2 3" id="KW-0802">TPR repeat</keyword>
<evidence type="ECO:0000256" key="1">
    <source>
        <dbReference type="ARBA" id="ARBA00022737"/>
    </source>
</evidence>
<feature type="repeat" description="TPR" evidence="3">
    <location>
        <begin position="838"/>
        <end position="871"/>
    </location>
</feature>
<dbReference type="Pfam" id="PF13424">
    <property type="entry name" value="TPR_12"/>
    <property type="match status" value="2"/>
</dbReference>
<feature type="compositionally biased region" description="Low complexity" evidence="4">
    <location>
        <begin position="74"/>
        <end position="85"/>
    </location>
</feature>
<dbReference type="PANTHER" id="PTHR45641">
    <property type="entry name" value="TETRATRICOPEPTIDE REPEAT PROTEIN (AFU_ORTHOLOGUE AFUA_6G03870)"/>
    <property type="match status" value="1"/>
</dbReference>
<dbReference type="InterPro" id="IPR011990">
    <property type="entry name" value="TPR-like_helical_dom_sf"/>
</dbReference>
<protein>
    <submittedName>
        <fullName evidence="5">Uncharacterized protein</fullName>
    </submittedName>
</protein>
<reference evidence="5 6" key="1">
    <citation type="journal article" date="2020" name="G3 (Bethesda)">
        <title>Improved Reference Genome for Cyclotella cryptica CCMP332, a Model for Cell Wall Morphogenesis, Salinity Adaptation, and Lipid Production in Diatoms (Bacillariophyta).</title>
        <authorList>
            <person name="Roberts W.R."/>
            <person name="Downey K.M."/>
            <person name="Ruck E.C."/>
            <person name="Traller J.C."/>
            <person name="Alverson A.J."/>
        </authorList>
    </citation>
    <scope>NUCLEOTIDE SEQUENCE [LARGE SCALE GENOMIC DNA]</scope>
    <source>
        <strain evidence="5 6">CCMP332</strain>
    </source>
</reference>
<dbReference type="Gene3D" id="1.25.40.10">
    <property type="entry name" value="Tetratricopeptide repeat domain"/>
    <property type="match status" value="5"/>
</dbReference>
<feature type="compositionally biased region" description="Polar residues" evidence="4">
    <location>
        <begin position="118"/>
        <end position="128"/>
    </location>
</feature>
<dbReference type="Pfam" id="PF13181">
    <property type="entry name" value="TPR_8"/>
    <property type="match status" value="1"/>
</dbReference>
<feature type="region of interest" description="Disordered" evidence="4">
    <location>
        <begin position="1"/>
        <end position="166"/>
    </location>
</feature>
<name>A0ABD3QUM3_9STRA</name>
<dbReference type="PROSITE" id="PS50005">
    <property type="entry name" value="TPR"/>
    <property type="match status" value="2"/>
</dbReference>
<evidence type="ECO:0000313" key="6">
    <source>
        <dbReference type="Proteomes" id="UP001516023"/>
    </source>
</evidence>
<feature type="compositionally biased region" description="Polar residues" evidence="4">
    <location>
        <begin position="138"/>
        <end position="164"/>
    </location>
</feature>
<dbReference type="AlphaFoldDB" id="A0ABD3QUM3"/>
<gene>
    <name evidence="5" type="ORF">HJC23_004019</name>
</gene>
<dbReference type="SMART" id="SM00028">
    <property type="entry name" value="TPR"/>
    <property type="match status" value="12"/>
</dbReference>
<dbReference type="InterPro" id="IPR019734">
    <property type="entry name" value="TPR_rpt"/>
</dbReference>
<evidence type="ECO:0000256" key="3">
    <source>
        <dbReference type="PROSITE-ProRule" id="PRU00339"/>
    </source>
</evidence>
<evidence type="ECO:0000313" key="5">
    <source>
        <dbReference type="EMBL" id="KAL3803857.1"/>
    </source>
</evidence>
<feature type="region of interest" description="Disordered" evidence="4">
    <location>
        <begin position="281"/>
        <end position="350"/>
    </location>
</feature>
<feature type="compositionally biased region" description="Basic residues" evidence="4">
    <location>
        <begin position="56"/>
        <end position="69"/>
    </location>
</feature>
<sequence length="1194" mass="132342">MTITPPPTTMARTRTKKIDGYSSDGGGSATGRYIHPTDRSDTVSEISHDETSTTSKTKHFRPKFFRGKKKTDDTSSVSSSGSKGSLFERMGISSTTQTRMNGGNVASNTPQRRERNQESYQFSSSPHQAINRAPAMPTDSSSVRSAGTASKSSRGHTASSTDAQKLTKDSKARFNIGLVYLKTGDFTKAQQNLEHSLFCYLQLYGHDAKKYSNQVLYQVASVREKLGDCYLANTAIEDKCLAMDHYEEARRLLRGLEKEDGREEVVEMHARIEEKMKDPKLKRAHGGLGCGKRTLPLPPPPPSFSVGARRDRGAGVGSSGPFSVDGKASKVVEPMSPDGRAHKVTGPSSVDGKARKVLGANGLKAGIAGAAVGAWAVAKAGEGESVGSQDSHDYNPFNVLKRVGKNVFEGIDDVIDNIGGVIDNIGVHMRGELAKSISKGIINEEDVDQFEVSIQQLERNNHRTALNHLSALQASGGMKDYHFRALMVDYMMRVAESAMRDEKIGVATDAYEEAFAMLRQEDDPGRTLGLATRGCIKGHKLLAIEDERDEDWESAIQHRNRVHQLLDMENKVVPTCEQLMMVAYCYGQLGNYEQCAGTLSDAMHRLLKGVRSMDVMPKNRIPTLIQCCRMRAVCYSKAQRWQEAHDQYDEVLPLIAREEGIFTKSYNSALVQKGALLVTLGKYREAASALEKYMRVAEAHDTSVCEIVDDNDHLLALDTFAAAHLKLGKVDQAIVCFQKKLEKLKSIPKSDEMKGQTLHNLGCLFAYKKNYKEALPLLSKALDTRKFMYDGTNKYLFESTWGVAATSQALGETNRAMKEYGKLLEKINKVDGSPVDSVTIHNSAGKLYFDENKLDLALKSFNEALKRVEASGSNNTLLKVNILLNLANVKSARGDLDKAVRHYDEIINMKGMKGTREYFLALYNKSLLLVKMGDKEEARLILGEITSRRSKVPDDIKGSGNLSLGQIIMSEKQIDDALQYYDKAVELFSKNTEGLNPMTIQAKKSIAMAYFDVGDYELAIVNLQEVLEDLSKPDLTGKQVTLLRAEIWSCMSRVYNKKDDVASAKNFAKLALQTYKAELGEKHPVTLRQISNLAVILLEEAEALPKEQSKATIDAAKFEMEDALESFVSLNDLWAYRLDVAALKTNLGFIAVWQGKPKKARKLLRQVKEIEIPQDHPLELRIANLECSVQKLEK</sequence>
<dbReference type="Proteomes" id="UP001516023">
    <property type="component" value="Unassembled WGS sequence"/>
</dbReference>
<organism evidence="5 6">
    <name type="scientific">Cyclotella cryptica</name>
    <dbReference type="NCBI Taxonomy" id="29204"/>
    <lineage>
        <taxon>Eukaryota</taxon>
        <taxon>Sar</taxon>
        <taxon>Stramenopiles</taxon>
        <taxon>Ochrophyta</taxon>
        <taxon>Bacillariophyta</taxon>
        <taxon>Coscinodiscophyceae</taxon>
        <taxon>Thalassiosirophycidae</taxon>
        <taxon>Stephanodiscales</taxon>
        <taxon>Stephanodiscaceae</taxon>
        <taxon>Cyclotella</taxon>
    </lineage>
</organism>
<evidence type="ECO:0000256" key="2">
    <source>
        <dbReference type="ARBA" id="ARBA00022803"/>
    </source>
</evidence>
<keyword evidence="6" id="KW-1185">Reference proteome</keyword>
<dbReference type="Pfam" id="PF13374">
    <property type="entry name" value="TPR_10"/>
    <property type="match status" value="1"/>
</dbReference>
<accession>A0ABD3QUM3</accession>
<proteinExistence type="predicted"/>
<feature type="compositionally biased region" description="Basic and acidic residues" evidence="4">
    <location>
        <begin position="35"/>
        <end position="51"/>
    </location>
</feature>
<feature type="repeat" description="TPR" evidence="3">
    <location>
        <begin position="958"/>
        <end position="991"/>
    </location>
</feature>
<dbReference type="PANTHER" id="PTHR45641:SF19">
    <property type="entry name" value="NEPHROCYSTIN-3"/>
    <property type="match status" value="1"/>
</dbReference>
<feature type="compositionally biased region" description="Polar residues" evidence="4">
    <location>
        <begin position="92"/>
        <end position="110"/>
    </location>
</feature>
<comment type="caution">
    <text evidence="5">The sequence shown here is derived from an EMBL/GenBank/DDBJ whole genome shotgun (WGS) entry which is preliminary data.</text>
</comment>
<keyword evidence="1" id="KW-0677">Repeat</keyword>
<evidence type="ECO:0000256" key="4">
    <source>
        <dbReference type="SAM" id="MobiDB-lite"/>
    </source>
</evidence>
<dbReference type="SUPFAM" id="SSF48452">
    <property type="entry name" value="TPR-like"/>
    <property type="match status" value="3"/>
</dbReference>
<dbReference type="EMBL" id="JABMIG020000011">
    <property type="protein sequence ID" value="KAL3803857.1"/>
    <property type="molecule type" value="Genomic_DNA"/>
</dbReference>